<dbReference type="Pfam" id="PF07505">
    <property type="entry name" value="DUF5131"/>
    <property type="match status" value="1"/>
</dbReference>
<dbReference type="InterPro" id="IPR011101">
    <property type="entry name" value="DUF5131"/>
</dbReference>
<evidence type="ECO:0000313" key="1">
    <source>
        <dbReference type="EMBL" id="RLP10715.1"/>
    </source>
</evidence>
<dbReference type="Proteomes" id="UP000279336">
    <property type="component" value="Unassembled WGS sequence"/>
</dbReference>
<evidence type="ECO:0000313" key="2">
    <source>
        <dbReference type="Proteomes" id="UP000279336"/>
    </source>
</evidence>
<dbReference type="RefSeq" id="WP_121588074.1">
    <property type="nucleotide sequence ID" value="NZ_RCIW01000007.1"/>
</dbReference>
<accession>A0A8B3FT54</accession>
<sequence length="317" mass="36101">MADPRSWNPWHGCAKYSTGCKNCYMFALDAARKVPERSSVIARTASTGLPLARNRRGDFKIPPGYCLRVNMTSDTFLEEADPWRDEMWDIIRRRPDVVFYVLTKRVDRIMDHLPADWGDGYENVDLNISCENQRVFDMRWPLFEKVPARHKGFNLAPLLGPIDIAPALASGQIENVFAGGESFGGTRPCNHAWVKQISDDCRRYGVNFTFNSTGSVFVMDGKRYRIRKAIQAEQAYKSGLSHADHETEYVLYDPVDGHRLAKEELCPRVFNADKCMTCPNLHSCRGCILCTNCKGARRVGLDEILSLRERRPGTREE</sequence>
<name>A0A8B3FT54_9ACTN</name>
<reference evidence="1 2" key="1">
    <citation type="submission" date="2018-10" db="EMBL/GenBank/DDBJ databases">
        <title>Propionibacterium australiense Genome Sequencing and Assembly.</title>
        <authorList>
            <person name="Bernier A.-M."/>
            <person name="Bernard K."/>
        </authorList>
    </citation>
    <scope>NUCLEOTIDE SEQUENCE [LARGE SCALE GENOMIC DNA]</scope>
    <source>
        <strain evidence="1 2">NML98A078</strain>
    </source>
</reference>
<organism evidence="1 2">
    <name type="scientific">Propionibacterium australiense</name>
    <dbReference type="NCBI Taxonomy" id="119981"/>
    <lineage>
        <taxon>Bacteria</taxon>
        <taxon>Bacillati</taxon>
        <taxon>Actinomycetota</taxon>
        <taxon>Actinomycetes</taxon>
        <taxon>Propionibacteriales</taxon>
        <taxon>Propionibacteriaceae</taxon>
        <taxon>Propionibacterium</taxon>
    </lineage>
</organism>
<proteinExistence type="predicted"/>
<dbReference type="OrthoDB" id="9787478at2"/>
<comment type="caution">
    <text evidence="1">The sequence shown here is derived from an EMBL/GenBank/DDBJ whole genome shotgun (WGS) entry which is preliminary data.</text>
</comment>
<dbReference type="AlphaFoldDB" id="A0A8B3FT54"/>
<dbReference type="EMBL" id="RCIW01000007">
    <property type="protein sequence ID" value="RLP10715.1"/>
    <property type="molecule type" value="Genomic_DNA"/>
</dbReference>
<protein>
    <submittedName>
        <fullName evidence="1">DUF5131 family protein</fullName>
    </submittedName>
</protein>
<gene>
    <name evidence="1" type="ORF">D7U36_05340</name>
</gene>